<evidence type="ECO:0000256" key="6">
    <source>
        <dbReference type="SAM" id="Phobius"/>
    </source>
</evidence>
<evidence type="ECO:0000256" key="5">
    <source>
        <dbReference type="ARBA" id="ARBA00023136"/>
    </source>
</evidence>
<dbReference type="RefSeq" id="WP_183341541.1">
    <property type="nucleotide sequence ID" value="NZ_JACHNU010000002.1"/>
</dbReference>
<dbReference type="NCBIfam" id="NF038013">
    <property type="entry name" value="AceTr_1"/>
    <property type="match status" value="1"/>
</dbReference>
<dbReference type="EMBL" id="JACHNU010000002">
    <property type="protein sequence ID" value="MBB4662387.1"/>
    <property type="molecule type" value="Genomic_DNA"/>
</dbReference>
<dbReference type="Pfam" id="PF01184">
    <property type="entry name" value="Gpr1_Fun34_YaaH"/>
    <property type="match status" value="1"/>
</dbReference>
<dbReference type="InterPro" id="IPR000791">
    <property type="entry name" value="Gpr1/Fun34/SatP-like"/>
</dbReference>
<feature type="transmembrane region" description="Helical" evidence="6">
    <location>
        <begin position="34"/>
        <end position="56"/>
    </location>
</feature>
<keyword evidence="5 6" id="KW-0472">Membrane</keyword>
<evidence type="ECO:0000313" key="8">
    <source>
        <dbReference type="Proteomes" id="UP000585272"/>
    </source>
</evidence>
<protein>
    <recommendedName>
        <fullName evidence="9">GPR1/FUN34/yaaH family protein</fullName>
    </recommendedName>
</protein>
<dbReference type="InterPro" id="IPR051633">
    <property type="entry name" value="AceTr"/>
</dbReference>
<dbReference type="Proteomes" id="UP000585272">
    <property type="component" value="Unassembled WGS sequence"/>
</dbReference>
<sequence length="248" mass="26445">MSAITPDQTGIQRHDGHRTIEGWRDNTRVFLQPIAAPSILGLFGFAGATFIVAAHLARWYGTTTSPEFLFPFAAFFGGLAQFAAGMWAYRARDGLATAMHGMWGAFWMAFGLLFLLGATGTLTIPTGTFTELGFWFLALAAITFSGSIAAMAVNLSLTGVLTTLWVGAGLLAVGYLTGASTWLQVGGWVLIASAALAWYTASAMMLESTFGRVVLPLGARKREANVPGHIAHQTIEFELGEPGVRHGQ</sequence>
<dbReference type="AlphaFoldDB" id="A0A840IBT3"/>
<comment type="similarity">
    <text evidence="2">Belongs to the acetate uptake transporter (AceTr) (TC 2.A.96) family.</text>
</comment>
<name>A0A840IBT3_9ACTN</name>
<feature type="transmembrane region" description="Helical" evidence="6">
    <location>
        <begin position="160"/>
        <end position="179"/>
    </location>
</feature>
<dbReference type="GO" id="GO:0015123">
    <property type="term" value="F:acetate transmembrane transporter activity"/>
    <property type="evidence" value="ECO:0007669"/>
    <property type="project" value="TreeGrafter"/>
</dbReference>
<dbReference type="PANTHER" id="PTHR31123:SF1">
    <property type="entry name" value="ACCUMULATION OF DYADS PROTEIN 2-RELATED"/>
    <property type="match status" value="1"/>
</dbReference>
<reference evidence="7 8" key="1">
    <citation type="submission" date="2020-08" db="EMBL/GenBank/DDBJ databases">
        <title>Genomic Encyclopedia of Archaeal and Bacterial Type Strains, Phase II (KMG-II): from individual species to whole genera.</title>
        <authorList>
            <person name="Goeker M."/>
        </authorList>
    </citation>
    <scope>NUCLEOTIDE SEQUENCE [LARGE SCALE GENOMIC DNA]</scope>
    <source>
        <strain evidence="7 8">DSM 23288</strain>
    </source>
</reference>
<evidence type="ECO:0008006" key="9">
    <source>
        <dbReference type="Google" id="ProtNLM"/>
    </source>
</evidence>
<evidence type="ECO:0000256" key="1">
    <source>
        <dbReference type="ARBA" id="ARBA00004141"/>
    </source>
</evidence>
<evidence type="ECO:0000313" key="7">
    <source>
        <dbReference type="EMBL" id="MBB4662387.1"/>
    </source>
</evidence>
<keyword evidence="3 6" id="KW-0812">Transmembrane</keyword>
<comment type="caution">
    <text evidence="7">The sequence shown here is derived from an EMBL/GenBank/DDBJ whole genome shotgun (WGS) entry which is preliminary data.</text>
</comment>
<gene>
    <name evidence="7" type="ORF">BDZ31_001973</name>
</gene>
<keyword evidence="8" id="KW-1185">Reference proteome</keyword>
<feature type="transmembrane region" description="Helical" evidence="6">
    <location>
        <begin position="101"/>
        <end position="120"/>
    </location>
</feature>
<dbReference type="GO" id="GO:0005886">
    <property type="term" value="C:plasma membrane"/>
    <property type="evidence" value="ECO:0007669"/>
    <property type="project" value="TreeGrafter"/>
</dbReference>
<dbReference type="PANTHER" id="PTHR31123">
    <property type="entry name" value="ACCUMULATION OF DYADS PROTEIN 2-RELATED"/>
    <property type="match status" value="1"/>
</dbReference>
<proteinExistence type="inferred from homology"/>
<keyword evidence="4 6" id="KW-1133">Transmembrane helix</keyword>
<organism evidence="7 8">
    <name type="scientific">Conexibacter arvalis</name>
    <dbReference type="NCBI Taxonomy" id="912552"/>
    <lineage>
        <taxon>Bacteria</taxon>
        <taxon>Bacillati</taxon>
        <taxon>Actinomycetota</taxon>
        <taxon>Thermoleophilia</taxon>
        <taxon>Solirubrobacterales</taxon>
        <taxon>Conexibacteraceae</taxon>
        <taxon>Conexibacter</taxon>
    </lineage>
</organism>
<feature type="transmembrane region" description="Helical" evidence="6">
    <location>
        <begin position="132"/>
        <end position="153"/>
    </location>
</feature>
<evidence type="ECO:0000256" key="4">
    <source>
        <dbReference type="ARBA" id="ARBA00022989"/>
    </source>
</evidence>
<evidence type="ECO:0000256" key="3">
    <source>
        <dbReference type="ARBA" id="ARBA00022692"/>
    </source>
</evidence>
<accession>A0A840IBT3</accession>
<comment type="subcellular location">
    <subcellularLocation>
        <location evidence="1">Membrane</location>
        <topology evidence="1">Multi-pass membrane protein</topology>
    </subcellularLocation>
</comment>
<evidence type="ECO:0000256" key="2">
    <source>
        <dbReference type="ARBA" id="ARBA00005587"/>
    </source>
</evidence>
<feature type="transmembrane region" description="Helical" evidence="6">
    <location>
        <begin position="68"/>
        <end position="89"/>
    </location>
</feature>